<accession>A0ABQ9YD98</accession>
<sequence length="246" mass="28108">MTGIIPPVRIWEGSNSYVPTVAASEKNPTERFDELLASYSNSNERSPHAYQQSLVYLLRRFLNHMTKGQRNDLLLRFGAALSQRDVKDIDFKSLSTIVSSDEDVITLFHTDPAESDHTFSTRPTRPTFRNLPPALLDVLCNELMACVILGIGDEVYETIVTNFTTFSESISREQTERHWQKLEYSCFQKIVEISQNCIDPVERIASFINNLPNKTMPVYEYGELYPMNLLSQCLRHSATFLNGVPF</sequence>
<organism evidence="1 2">
    <name type="scientific">Blattamonas nauphoetae</name>
    <dbReference type="NCBI Taxonomy" id="2049346"/>
    <lineage>
        <taxon>Eukaryota</taxon>
        <taxon>Metamonada</taxon>
        <taxon>Preaxostyla</taxon>
        <taxon>Oxymonadida</taxon>
        <taxon>Blattamonas</taxon>
    </lineage>
</organism>
<gene>
    <name evidence="1" type="ORF">BLNAU_3173</name>
</gene>
<evidence type="ECO:0000313" key="2">
    <source>
        <dbReference type="Proteomes" id="UP001281761"/>
    </source>
</evidence>
<dbReference type="Proteomes" id="UP001281761">
    <property type="component" value="Unassembled WGS sequence"/>
</dbReference>
<name>A0ABQ9YD98_9EUKA</name>
<reference evidence="1 2" key="1">
    <citation type="journal article" date="2022" name="bioRxiv">
        <title>Genomics of Preaxostyla Flagellates Illuminates Evolutionary Transitions and the Path Towards Mitochondrial Loss.</title>
        <authorList>
            <person name="Novak L.V.F."/>
            <person name="Treitli S.C."/>
            <person name="Pyrih J."/>
            <person name="Halakuc P."/>
            <person name="Pipaliya S.V."/>
            <person name="Vacek V."/>
            <person name="Brzon O."/>
            <person name="Soukal P."/>
            <person name="Eme L."/>
            <person name="Dacks J.B."/>
            <person name="Karnkowska A."/>
            <person name="Elias M."/>
            <person name="Hampl V."/>
        </authorList>
    </citation>
    <scope>NUCLEOTIDE SEQUENCE [LARGE SCALE GENOMIC DNA]</scope>
    <source>
        <strain evidence="1">NAU3</strain>
        <tissue evidence="1">Gut</tissue>
    </source>
</reference>
<dbReference type="EMBL" id="JARBJD010000014">
    <property type="protein sequence ID" value="KAK2961736.1"/>
    <property type="molecule type" value="Genomic_DNA"/>
</dbReference>
<evidence type="ECO:0000313" key="1">
    <source>
        <dbReference type="EMBL" id="KAK2961736.1"/>
    </source>
</evidence>
<proteinExistence type="predicted"/>
<keyword evidence="2" id="KW-1185">Reference proteome</keyword>
<comment type="caution">
    <text evidence="1">The sequence shown here is derived from an EMBL/GenBank/DDBJ whole genome shotgun (WGS) entry which is preliminary data.</text>
</comment>
<protein>
    <submittedName>
        <fullName evidence="1">Uncharacterized protein</fullName>
    </submittedName>
</protein>